<reference evidence="1 2" key="1">
    <citation type="submission" date="2016-10" db="EMBL/GenBank/DDBJ databases">
        <title>Paenibacillus species isolates.</title>
        <authorList>
            <person name="Beno S.M."/>
        </authorList>
    </citation>
    <scope>NUCLEOTIDE SEQUENCE [LARGE SCALE GENOMIC DNA]</scope>
    <source>
        <strain evidence="1 2">FSL H7-0744</strain>
    </source>
</reference>
<dbReference type="RefSeq" id="WP_076108902.1">
    <property type="nucleotide sequence ID" value="NZ_MPTB01000001.1"/>
</dbReference>
<accession>A0ABX3HU34</accession>
<protein>
    <submittedName>
        <fullName evidence="1">Uncharacterized protein</fullName>
    </submittedName>
</protein>
<dbReference type="EMBL" id="MPTB01000001">
    <property type="protein sequence ID" value="OMD53695.1"/>
    <property type="molecule type" value="Genomic_DNA"/>
</dbReference>
<gene>
    <name evidence="1" type="ORF">BSK56_00680</name>
</gene>
<comment type="caution">
    <text evidence="1">The sequence shown here is derived from an EMBL/GenBank/DDBJ whole genome shotgun (WGS) entry which is preliminary data.</text>
</comment>
<evidence type="ECO:0000313" key="2">
    <source>
        <dbReference type="Proteomes" id="UP000187412"/>
    </source>
</evidence>
<proteinExistence type="predicted"/>
<keyword evidence="2" id="KW-1185">Reference proteome</keyword>
<sequence length="239" mass="27514">METHYTRAVNRINNIDAKYYIDISNKRYEDVRSKGEYTADATLIAEYYRRVGVLLQFMSIEGVSIYAGMAKIINNEMELLDFDNLFKICPNLEPINLTVLKMICSNYIQWCSLLDAGDPIAVKFHDTYEPIIKLFERGGGRISTHHHELVGGFGAFGRSIHASRGDMKEFDISDQALRQEIKEVEHAEEYVKEYKLDSSVTKNCLRCGNRLVVQENEGYGGKWYKIKCETNTCFDQNFS</sequence>
<name>A0ABX3HU34_PAEBO</name>
<dbReference type="Proteomes" id="UP000187412">
    <property type="component" value="Unassembled WGS sequence"/>
</dbReference>
<organism evidence="1 2">
    <name type="scientific">Paenibacillus borealis</name>
    <dbReference type="NCBI Taxonomy" id="160799"/>
    <lineage>
        <taxon>Bacteria</taxon>
        <taxon>Bacillati</taxon>
        <taxon>Bacillota</taxon>
        <taxon>Bacilli</taxon>
        <taxon>Bacillales</taxon>
        <taxon>Paenibacillaceae</taxon>
        <taxon>Paenibacillus</taxon>
    </lineage>
</organism>
<evidence type="ECO:0000313" key="1">
    <source>
        <dbReference type="EMBL" id="OMD53695.1"/>
    </source>
</evidence>